<dbReference type="PATRIC" id="fig|264251.5.peg.529"/>
<dbReference type="InterPro" id="IPR003593">
    <property type="entry name" value="AAA+_ATPase"/>
</dbReference>
<dbReference type="GO" id="GO:0005524">
    <property type="term" value="F:ATP binding"/>
    <property type="evidence" value="ECO:0007669"/>
    <property type="project" value="UniProtKB-KW"/>
</dbReference>
<comment type="caution">
    <text evidence="4">The sequence shown here is derived from an EMBL/GenBank/DDBJ whole genome shotgun (WGS) entry which is preliminary data.</text>
</comment>
<dbReference type="PANTHER" id="PTHR43582:SF5">
    <property type="entry name" value="ABC TRANSPORTER"/>
    <property type="match status" value="1"/>
</dbReference>
<accession>A0A0H2KVQ2</accession>
<protein>
    <submittedName>
        <fullName evidence="4">ABC transporter</fullName>
    </submittedName>
</protein>
<dbReference type="InterPro" id="IPR027417">
    <property type="entry name" value="P-loop_NTPase"/>
</dbReference>
<evidence type="ECO:0000256" key="2">
    <source>
        <dbReference type="ARBA" id="ARBA00022840"/>
    </source>
</evidence>
<sequence>MPSSTRAQETAIDAVDLRKTYPGGRGRPPVHALDGLSFAVPAGTVFALLGPNGAGKSTTAKILTTLSRADSGTATVAGIDVARHPERVRRAIGYVAQKPVTDPMDSGRENLVLAGRLQGLGARDARARATELLERFSLTDAADRLVKTYSGGMARKLDVAMGIVHRPRVLFLDEPTTGLDPEARAEMWAEIERMTARESMTILLTTHYLEEADRLAANLAIVDHGRVAVAGTPDALKDELRGDGIVVELAAPTVAASGLPDGGAALVARVTAAVGVCAGVRDVHVEGRTLRARADSGAVALPTVLTALDAAGLPVASATLARPSLDDVYLRHTGRPFAAAQSSADATVGGGSGADAGATVEGVAA</sequence>
<dbReference type="PROSITE" id="PS00211">
    <property type="entry name" value="ABC_TRANSPORTER_1"/>
    <property type="match status" value="1"/>
</dbReference>
<keyword evidence="5" id="KW-1185">Reference proteome</keyword>
<dbReference type="AlphaFoldDB" id="A0A0H2KVQ2"/>
<evidence type="ECO:0000313" key="4">
    <source>
        <dbReference type="EMBL" id="KLN35899.1"/>
    </source>
</evidence>
<dbReference type="EMBL" id="JNBQ01000002">
    <property type="protein sequence ID" value="KLN35899.1"/>
    <property type="molecule type" value="Genomic_DNA"/>
</dbReference>
<gene>
    <name evidence="4" type="ORF">FB00_02560</name>
</gene>
<dbReference type="InterPro" id="IPR003439">
    <property type="entry name" value="ABC_transporter-like_ATP-bd"/>
</dbReference>
<evidence type="ECO:0000259" key="3">
    <source>
        <dbReference type="PROSITE" id="PS50893"/>
    </source>
</evidence>
<dbReference type="PROSITE" id="PS50893">
    <property type="entry name" value="ABC_TRANSPORTER_2"/>
    <property type="match status" value="1"/>
</dbReference>
<dbReference type="SMART" id="SM00382">
    <property type="entry name" value="AAA"/>
    <property type="match status" value="1"/>
</dbReference>
<feature type="domain" description="ABC transporter" evidence="3">
    <location>
        <begin position="12"/>
        <end position="249"/>
    </location>
</feature>
<proteinExistence type="predicted"/>
<dbReference type="Proteomes" id="UP000035265">
    <property type="component" value="Unassembled WGS sequence"/>
</dbReference>
<name>A0A0H2KVQ2_9MICO</name>
<organism evidence="4 5">
    <name type="scientific">Cellulosimicrobium funkei</name>
    <dbReference type="NCBI Taxonomy" id="264251"/>
    <lineage>
        <taxon>Bacteria</taxon>
        <taxon>Bacillati</taxon>
        <taxon>Actinomycetota</taxon>
        <taxon>Actinomycetes</taxon>
        <taxon>Micrococcales</taxon>
        <taxon>Promicromonosporaceae</taxon>
        <taxon>Cellulosimicrobium</taxon>
    </lineage>
</organism>
<dbReference type="Gene3D" id="3.40.50.300">
    <property type="entry name" value="P-loop containing nucleotide triphosphate hydrolases"/>
    <property type="match status" value="1"/>
</dbReference>
<dbReference type="GO" id="GO:0016887">
    <property type="term" value="F:ATP hydrolysis activity"/>
    <property type="evidence" value="ECO:0007669"/>
    <property type="project" value="InterPro"/>
</dbReference>
<evidence type="ECO:0000256" key="1">
    <source>
        <dbReference type="ARBA" id="ARBA00022741"/>
    </source>
</evidence>
<dbReference type="RefSeq" id="WP_082140900.1">
    <property type="nucleotide sequence ID" value="NZ_JNBQ01000002.1"/>
</dbReference>
<reference evidence="4 5" key="1">
    <citation type="submission" date="2014-05" db="EMBL/GenBank/DDBJ databases">
        <title>Cellulosimicrobium funkei U11 genome.</title>
        <authorList>
            <person name="Hu C."/>
            <person name="Gong Y."/>
            <person name="Wan W."/>
            <person name="Jiang M."/>
        </authorList>
    </citation>
    <scope>NUCLEOTIDE SEQUENCE [LARGE SCALE GENOMIC DNA]</scope>
    <source>
        <strain evidence="4 5">U11</strain>
    </source>
</reference>
<evidence type="ECO:0000313" key="5">
    <source>
        <dbReference type="Proteomes" id="UP000035265"/>
    </source>
</evidence>
<dbReference type="InterPro" id="IPR017871">
    <property type="entry name" value="ABC_transporter-like_CS"/>
</dbReference>
<keyword evidence="2" id="KW-0067">ATP-binding</keyword>
<keyword evidence="1" id="KW-0547">Nucleotide-binding</keyword>
<dbReference type="Pfam" id="PF00005">
    <property type="entry name" value="ABC_tran"/>
    <property type="match status" value="1"/>
</dbReference>
<dbReference type="STRING" id="264251.FB00_02560"/>
<dbReference type="PANTHER" id="PTHR43582">
    <property type="entry name" value="LINEARMYCIN RESISTANCE ATP-BINDING PROTEIN LNRL"/>
    <property type="match status" value="1"/>
</dbReference>
<dbReference type="SUPFAM" id="SSF52540">
    <property type="entry name" value="P-loop containing nucleoside triphosphate hydrolases"/>
    <property type="match status" value="1"/>
</dbReference>